<accession>A0A0G3GX82</accession>
<keyword evidence="2" id="KW-1185">Reference proteome</keyword>
<name>A0A0G3GX82_9CORY</name>
<evidence type="ECO:0000313" key="1">
    <source>
        <dbReference type="EMBL" id="AKK04113.1"/>
    </source>
</evidence>
<evidence type="ECO:0000313" key="2">
    <source>
        <dbReference type="Proteomes" id="UP000035368"/>
    </source>
</evidence>
<dbReference type="PATRIC" id="fig|1050174.4.peg.2306"/>
<dbReference type="EMBL" id="CP011541">
    <property type="protein sequence ID" value="AKK04113.1"/>
    <property type="molecule type" value="Genomic_DNA"/>
</dbReference>
<dbReference type="KEGG" id="cei:CEPID_11425"/>
<dbReference type="AlphaFoldDB" id="A0A0G3GX82"/>
<gene>
    <name evidence="1" type="ORF">CEPID_11425</name>
</gene>
<evidence type="ECO:0008006" key="3">
    <source>
        <dbReference type="Google" id="ProtNLM"/>
    </source>
</evidence>
<dbReference type="Proteomes" id="UP000035368">
    <property type="component" value="Chromosome"/>
</dbReference>
<dbReference type="InterPro" id="IPR009057">
    <property type="entry name" value="Homeodomain-like_sf"/>
</dbReference>
<dbReference type="OrthoDB" id="5181477at2"/>
<organism evidence="1 2">
    <name type="scientific">Corynebacterium epidermidicanis</name>
    <dbReference type="NCBI Taxonomy" id="1050174"/>
    <lineage>
        <taxon>Bacteria</taxon>
        <taxon>Bacillati</taxon>
        <taxon>Actinomycetota</taxon>
        <taxon>Actinomycetes</taxon>
        <taxon>Mycobacteriales</taxon>
        <taxon>Corynebacteriaceae</taxon>
        <taxon>Corynebacterium</taxon>
    </lineage>
</organism>
<reference evidence="1 2" key="1">
    <citation type="submission" date="2015-05" db="EMBL/GenBank/DDBJ databases">
        <title>Complete genome sequence of Corynebacterium epidermidicanis DSM 45586, isolated from the skin of a dog suffering from pruritus.</title>
        <authorList>
            <person name="Ruckert C."/>
            <person name="Albersmeier A."/>
            <person name="Winkler A."/>
            <person name="Tauch A."/>
        </authorList>
    </citation>
    <scope>NUCLEOTIDE SEQUENCE [LARGE SCALE GENOMIC DNA]</scope>
    <source>
        <strain evidence="1 2">DSM 45586</strain>
    </source>
</reference>
<sequence length="192" mass="21311">MTPTTPLTPRQRQLFDALLTQFLKNGFATFTIDSAARELHCSKSTMYSLGATRDEIIRRILVSFFKEVTRRTDAQLTHNTSPKVALERYFTAMSAALEPASLAFLRDLSTVEVAREIYATNTQAATEKITNLIERGVAEGEFRTVNSSFLAHLISAAMQHIQTSAATPEVNAVDAYRELGQLVIYGLYSEVA</sequence>
<dbReference type="Gene3D" id="1.10.357.10">
    <property type="entry name" value="Tetracycline Repressor, domain 2"/>
    <property type="match status" value="1"/>
</dbReference>
<dbReference type="Gene3D" id="1.10.10.60">
    <property type="entry name" value="Homeodomain-like"/>
    <property type="match status" value="1"/>
</dbReference>
<proteinExistence type="predicted"/>
<dbReference type="RefSeq" id="WP_047241008.1">
    <property type="nucleotide sequence ID" value="NZ_CP011541.1"/>
</dbReference>
<dbReference type="STRING" id="1050174.CEPID_11425"/>
<protein>
    <recommendedName>
        <fullName evidence="3">Transcriptional regulator, TetR family</fullName>
    </recommendedName>
</protein>
<dbReference type="InterPro" id="IPR036271">
    <property type="entry name" value="Tet_transcr_reg_TetR-rel_C_sf"/>
</dbReference>
<dbReference type="SUPFAM" id="SSF48498">
    <property type="entry name" value="Tetracyclin repressor-like, C-terminal domain"/>
    <property type="match status" value="1"/>
</dbReference>
<dbReference type="SUPFAM" id="SSF46689">
    <property type="entry name" value="Homeodomain-like"/>
    <property type="match status" value="1"/>
</dbReference>